<dbReference type="OrthoDB" id="5231956at2759"/>
<gene>
    <name evidence="2" type="ORF">M406DRAFT_72008</name>
</gene>
<reference evidence="2" key="1">
    <citation type="journal article" date="2020" name="Phytopathology">
        <title>Genome sequence of the chestnut blight fungus Cryphonectria parasitica EP155: A fundamental resource for an archetypical invasive plant pathogen.</title>
        <authorList>
            <person name="Crouch J.A."/>
            <person name="Dawe A."/>
            <person name="Aerts A."/>
            <person name="Barry K."/>
            <person name="Churchill A.C.L."/>
            <person name="Grimwood J."/>
            <person name="Hillman B."/>
            <person name="Milgroom M.G."/>
            <person name="Pangilinan J."/>
            <person name="Smith M."/>
            <person name="Salamov A."/>
            <person name="Schmutz J."/>
            <person name="Yadav J."/>
            <person name="Grigoriev I.V."/>
            <person name="Nuss D."/>
        </authorList>
    </citation>
    <scope>NUCLEOTIDE SEQUENCE</scope>
    <source>
        <strain evidence="2">EP155</strain>
    </source>
</reference>
<evidence type="ECO:0000313" key="3">
    <source>
        <dbReference type="Proteomes" id="UP000803844"/>
    </source>
</evidence>
<name>A0A9P5CTE1_CRYP1</name>
<keyword evidence="3" id="KW-1185">Reference proteome</keyword>
<feature type="domain" description="2EXR" evidence="1">
    <location>
        <begin position="135"/>
        <end position="255"/>
    </location>
</feature>
<evidence type="ECO:0000313" key="2">
    <source>
        <dbReference type="EMBL" id="KAF3769055.1"/>
    </source>
</evidence>
<evidence type="ECO:0000259" key="1">
    <source>
        <dbReference type="Pfam" id="PF20150"/>
    </source>
</evidence>
<organism evidence="2 3">
    <name type="scientific">Cryphonectria parasitica (strain ATCC 38755 / EP155)</name>
    <dbReference type="NCBI Taxonomy" id="660469"/>
    <lineage>
        <taxon>Eukaryota</taxon>
        <taxon>Fungi</taxon>
        <taxon>Dikarya</taxon>
        <taxon>Ascomycota</taxon>
        <taxon>Pezizomycotina</taxon>
        <taxon>Sordariomycetes</taxon>
        <taxon>Sordariomycetidae</taxon>
        <taxon>Diaporthales</taxon>
        <taxon>Cryphonectriaceae</taxon>
        <taxon>Cryphonectria-Endothia species complex</taxon>
        <taxon>Cryphonectria</taxon>
    </lineage>
</organism>
<comment type="caution">
    <text evidence="2">The sequence shown here is derived from an EMBL/GenBank/DDBJ whole genome shotgun (WGS) entry which is preliminary data.</text>
</comment>
<dbReference type="RefSeq" id="XP_040780016.1">
    <property type="nucleotide sequence ID" value="XM_040925513.1"/>
</dbReference>
<dbReference type="Proteomes" id="UP000803844">
    <property type="component" value="Unassembled WGS sequence"/>
</dbReference>
<dbReference type="EMBL" id="MU032345">
    <property type="protein sequence ID" value="KAF3769055.1"/>
    <property type="molecule type" value="Genomic_DNA"/>
</dbReference>
<dbReference type="InterPro" id="IPR045518">
    <property type="entry name" value="2EXR"/>
</dbReference>
<dbReference type="Pfam" id="PF20150">
    <property type="entry name" value="2EXR"/>
    <property type="match status" value="1"/>
</dbReference>
<accession>A0A9P5CTE1</accession>
<dbReference type="GeneID" id="63842642"/>
<dbReference type="AlphaFoldDB" id="A0A9P5CTE1"/>
<sequence>MHGLQMKCMVVPDKAGDYLPRCSTQIAHLYQNKCDSKQASPPPNQLKYIHRENRNLLWASSSHILIQLRPPQHDEGGGENREITNQLIQKWMDDCGLIAYNRLPRLPTSRKFSLFNDTYLRDRDGCNKGSRQEGFPQFSQLPVELRLQIWTMALGQHRFIHVVMSSKPLSPGDSKILMDRGIQYPSESVWRKPYRVFFRNRPSPCILFRVCREAADVAREFYRIRIPCSRRGFQPTGLPQDYECPMLLSPEWDILNIQPYDTDINPQHLVGFFHLLKIGDLRGLGAVNICLEERQVRALSQLDLTKVQPLVLQSYRETIAGLHRLYWRSDFTAEGRGMIPISQGDRVLPWYNVSLPIMVESAPLDFVGPDPRAIAPDLHQVWFGRDPRQILPLWRQVESKLGVRAGQDAGGHPVQVRIILAGDTWREDNLNRGVQCHPVDPYLRDRMLVDIHLTHEVRDFLQLVDRKVWGQLWRTALRRFAPDMGSASTEDFIDKRASNPALGFWLIDPA</sequence>
<proteinExistence type="predicted"/>
<protein>
    <recommendedName>
        <fullName evidence="1">2EXR domain-containing protein</fullName>
    </recommendedName>
</protein>